<evidence type="ECO:0000256" key="1">
    <source>
        <dbReference type="SAM" id="SignalP"/>
    </source>
</evidence>
<reference evidence="2" key="1">
    <citation type="submission" date="2014-09" db="EMBL/GenBank/DDBJ databases">
        <authorList>
            <person name="Magalhaes I.L.F."/>
            <person name="Oliveira U."/>
            <person name="Santos F.R."/>
            <person name="Vidigal T.H.D.A."/>
            <person name="Brescovit A.D."/>
            <person name="Santos A.J."/>
        </authorList>
    </citation>
    <scope>NUCLEOTIDE SEQUENCE</scope>
    <source>
        <tissue evidence="2">Shoot tissue taken approximately 20 cm above the soil surface</tissue>
    </source>
</reference>
<dbReference type="AlphaFoldDB" id="A0A0A9HM71"/>
<evidence type="ECO:0000313" key="2">
    <source>
        <dbReference type="EMBL" id="JAE38240.1"/>
    </source>
</evidence>
<keyword evidence="1" id="KW-0732">Signal</keyword>
<proteinExistence type="predicted"/>
<accession>A0A0A9HM71</accession>
<sequence length="39" mass="4322">MLGLLLGLLASGLDLLLWFYMRKNEEVGDNSQDHGNNSS</sequence>
<name>A0A0A9HM71_ARUDO</name>
<dbReference type="EMBL" id="GBRH01159656">
    <property type="protein sequence ID" value="JAE38240.1"/>
    <property type="molecule type" value="Transcribed_RNA"/>
</dbReference>
<feature type="chain" id="PRO_5002046670" evidence="1">
    <location>
        <begin position="19"/>
        <end position="39"/>
    </location>
</feature>
<feature type="signal peptide" evidence="1">
    <location>
        <begin position="1"/>
        <end position="18"/>
    </location>
</feature>
<protein>
    <submittedName>
        <fullName evidence="2">Uncharacterized protein</fullName>
    </submittedName>
</protein>
<organism evidence="2">
    <name type="scientific">Arundo donax</name>
    <name type="common">Giant reed</name>
    <name type="synonym">Donax arundinaceus</name>
    <dbReference type="NCBI Taxonomy" id="35708"/>
    <lineage>
        <taxon>Eukaryota</taxon>
        <taxon>Viridiplantae</taxon>
        <taxon>Streptophyta</taxon>
        <taxon>Embryophyta</taxon>
        <taxon>Tracheophyta</taxon>
        <taxon>Spermatophyta</taxon>
        <taxon>Magnoliopsida</taxon>
        <taxon>Liliopsida</taxon>
        <taxon>Poales</taxon>
        <taxon>Poaceae</taxon>
        <taxon>PACMAD clade</taxon>
        <taxon>Arundinoideae</taxon>
        <taxon>Arundineae</taxon>
        <taxon>Arundo</taxon>
    </lineage>
</organism>
<reference evidence="2" key="2">
    <citation type="journal article" date="2015" name="Data Brief">
        <title>Shoot transcriptome of the giant reed, Arundo donax.</title>
        <authorList>
            <person name="Barrero R.A."/>
            <person name="Guerrero F.D."/>
            <person name="Moolhuijzen P."/>
            <person name="Goolsby J.A."/>
            <person name="Tidwell J."/>
            <person name="Bellgard S.E."/>
            <person name="Bellgard M.I."/>
        </authorList>
    </citation>
    <scope>NUCLEOTIDE SEQUENCE</scope>
    <source>
        <tissue evidence="2">Shoot tissue taken approximately 20 cm above the soil surface</tissue>
    </source>
</reference>